<organism evidence="3">
    <name type="scientific">Oceaniferula spumae</name>
    <dbReference type="NCBI Taxonomy" id="2979115"/>
    <lineage>
        <taxon>Bacteria</taxon>
        <taxon>Pseudomonadati</taxon>
        <taxon>Verrucomicrobiota</taxon>
        <taxon>Verrucomicrobiia</taxon>
        <taxon>Verrucomicrobiales</taxon>
        <taxon>Verrucomicrobiaceae</taxon>
        <taxon>Oceaniferula</taxon>
    </lineage>
</organism>
<protein>
    <recommendedName>
        <fullName evidence="2">Ice-binding protein C-terminal domain-containing protein</fullName>
    </recommendedName>
</protein>
<evidence type="ECO:0000256" key="1">
    <source>
        <dbReference type="SAM" id="SignalP"/>
    </source>
</evidence>
<dbReference type="Gene3D" id="2.60.120.260">
    <property type="entry name" value="Galactose-binding domain-like"/>
    <property type="match status" value="1"/>
</dbReference>
<dbReference type="PROSITE" id="PS00018">
    <property type="entry name" value="EF_HAND_1"/>
    <property type="match status" value="1"/>
</dbReference>
<gene>
    <name evidence="3" type="ORF">NT6N_15270</name>
</gene>
<dbReference type="KEGG" id="osu:NT6N_15270"/>
<accession>A0AAT9FK72</accession>
<dbReference type="EMBL" id="AP026866">
    <property type="protein sequence ID" value="BDS06487.1"/>
    <property type="molecule type" value="Genomic_DNA"/>
</dbReference>
<feature type="chain" id="PRO_5043580148" description="Ice-binding protein C-terminal domain-containing protein" evidence="1">
    <location>
        <begin position="24"/>
        <end position="253"/>
    </location>
</feature>
<dbReference type="InterPro" id="IPR018247">
    <property type="entry name" value="EF_Hand_1_Ca_BS"/>
</dbReference>
<evidence type="ECO:0000259" key="2">
    <source>
        <dbReference type="Pfam" id="PF07589"/>
    </source>
</evidence>
<evidence type="ECO:0000313" key="3">
    <source>
        <dbReference type="EMBL" id="BDS06487.1"/>
    </source>
</evidence>
<name>A0AAT9FK72_9BACT</name>
<keyword evidence="1" id="KW-0732">Signal</keyword>
<sequence>MKPPTLLYSIAASAVLTIPTTHAAAVVLVGTGSGALVHNGTTKIDITDPDDDQVIDTAEWGTAPIVTGSIQPVGTFNGPNNNGEQWAKIFDGQNTGSVTGPWGTGRSKVCCDFTPGVTSVTMTSSTTQYSLTGYSISNGGDTPSRRPTAWRLFGSNDGFAVETVLLDTVTLADINGGAGWTAHNQTGEVVFVAPTSGFSSFRFVFDDSLDDSVENDDFQLNEIELIGTPVPEPSSFALIGLAGLGMLLRRRRA</sequence>
<feature type="signal peptide" evidence="1">
    <location>
        <begin position="1"/>
        <end position="23"/>
    </location>
</feature>
<feature type="domain" description="Ice-binding protein C-terminal" evidence="2">
    <location>
        <begin position="229"/>
        <end position="251"/>
    </location>
</feature>
<dbReference type="Pfam" id="PF07589">
    <property type="entry name" value="PEP-CTERM"/>
    <property type="match status" value="1"/>
</dbReference>
<dbReference type="NCBIfam" id="TIGR02595">
    <property type="entry name" value="PEP_CTERM"/>
    <property type="match status" value="1"/>
</dbReference>
<dbReference type="InterPro" id="IPR013424">
    <property type="entry name" value="Ice-binding_C"/>
</dbReference>
<proteinExistence type="predicted"/>
<dbReference type="AlphaFoldDB" id="A0AAT9FK72"/>
<reference evidence="3" key="1">
    <citation type="submission" date="2024-07" db="EMBL/GenBank/DDBJ databases">
        <title>Complete genome sequence of Verrucomicrobiaceae bacterium NT6N.</title>
        <authorList>
            <person name="Huang C."/>
            <person name="Takami H."/>
            <person name="Hamasaki K."/>
        </authorList>
    </citation>
    <scope>NUCLEOTIDE SEQUENCE</scope>
    <source>
        <strain evidence="3">NT6N</strain>
    </source>
</reference>